<accession>A0A2X4H5F8</accession>
<gene>
    <name evidence="1" type="ORF">GKS16_07665</name>
</gene>
<dbReference type="Proteomes" id="UP000483839">
    <property type="component" value="Unassembled WGS sequence"/>
</dbReference>
<reference evidence="1 2" key="1">
    <citation type="submission" date="2019-11" db="EMBL/GenBank/DDBJ databases">
        <title>Streptococcus uberis isolated from clinical mastitis cases on a southeastern Queensland dairy.</title>
        <authorList>
            <person name="Workentine M.L."/>
            <person name="Price R."/>
            <person name="Olchowy T."/>
        </authorList>
    </citation>
    <scope>NUCLEOTIDE SEQUENCE [LARGE SCALE GENOMIC DNA]</scope>
    <source>
        <strain evidence="1 2">OLC4459-A17</strain>
    </source>
</reference>
<organism evidence="1 2">
    <name type="scientific">Streptococcus uberis</name>
    <dbReference type="NCBI Taxonomy" id="1349"/>
    <lineage>
        <taxon>Bacteria</taxon>
        <taxon>Bacillati</taxon>
        <taxon>Bacillota</taxon>
        <taxon>Bacilli</taxon>
        <taxon>Lactobacillales</taxon>
        <taxon>Streptococcaceae</taxon>
        <taxon>Streptococcus</taxon>
    </lineage>
</organism>
<protein>
    <recommendedName>
        <fullName evidence="3">Niacin transporter NiaX</fullName>
    </recommendedName>
</protein>
<evidence type="ECO:0000313" key="1">
    <source>
        <dbReference type="EMBL" id="MTD02140.1"/>
    </source>
</evidence>
<dbReference type="AlphaFoldDB" id="A0A2X4H5F8"/>
<dbReference type="RefSeq" id="WP_012658735.1">
    <property type="nucleotide sequence ID" value="NZ_JADFAX010000010.1"/>
</dbReference>
<dbReference type="EMBL" id="WLXI01000054">
    <property type="protein sequence ID" value="MTD02140.1"/>
    <property type="molecule type" value="Genomic_DNA"/>
</dbReference>
<evidence type="ECO:0008006" key="3">
    <source>
        <dbReference type="Google" id="ProtNLM"/>
    </source>
</evidence>
<sequence length="181" mass="19788">MTNHKQTQTIAYASILVAFGIIIPMMMPIKVIIGPASFTLASHVPIFLATFISLPVAIFVSLGTALGFFMAGFPIVIVFRALSHILFAIIAATLLRKQSSLLENPIKAFPFAFGINVIHAAAEFAVVLLLTKTVSTDSSYIWTILGLVGLGTLIHGIVDFYLSFWLWDIMVHKLNLKIAKQ</sequence>
<evidence type="ECO:0000313" key="2">
    <source>
        <dbReference type="Proteomes" id="UP000483839"/>
    </source>
</evidence>
<name>A0A2X4H5F8_STRUB</name>
<proteinExistence type="predicted"/>
<comment type="caution">
    <text evidence="1">The sequence shown here is derived from an EMBL/GenBank/DDBJ whole genome shotgun (WGS) entry which is preliminary data.</text>
</comment>
<dbReference type="OMA" id="SHIIFGC"/>